<protein>
    <submittedName>
        <fullName evidence="1">Uncharacterized protein</fullName>
    </submittedName>
</protein>
<reference evidence="1 2" key="1">
    <citation type="submission" date="2017-09" db="EMBL/GenBank/DDBJ databases">
        <title>Depth-based differentiation of microbial function through sediment-hosted aquifers and enrichment of novel symbionts in the deep terrestrial subsurface.</title>
        <authorList>
            <person name="Probst A.J."/>
            <person name="Ladd B."/>
            <person name="Jarett J.K."/>
            <person name="Geller-Mcgrath D.E."/>
            <person name="Sieber C.M."/>
            <person name="Emerson J.B."/>
            <person name="Anantharaman K."/>
            <person name="Thomas B.C."/>
            <person name="Malmstrom R."/>
            <person name="Stieglmeier M."/>
            <person name="Klingl A."/>
            <person name="Woyke T."/>
            <person name="Ryan C.M."/>
            <person name="Banfield J.F."/>
        </authorList>
    </citation>
    <scope>NUCLEOTIDE SEQUENCE [LARGE SCALE GENOMIC DNA]</scope>
    <source>
        <strain evidence="1">CG11_big_fil_rev_8_21_14_0_20_42_15</strain>
    </source>
</reference>
<organism evidence="1 2">
    <name type="scientific">Candidatus Berkelbacteria bacterium CG11_big_fil_rev_8_21_14_0_20_42_15</name>
    <dbReference type="NCBI Taxonomy" id="1974517"/>
    <lineage>
        <taxon>Bacteria</taxon>
        <taxon>Candidatus Berkelbacteria</taxon>
    </lineage>
</organism>
<dbReference type="EMBL" id="PCXF01000045">
    <property type="protein sequence ID" value="PIR27328.1"/>
    <property type="molecule type" value="Genomic_DNA"/>
</dbReference>
<dbReference type="Proteomes" id="UP000231154">
    <property type="component" value="Unassembled WGS sequence"/>
</dbReference>
<evidence type="ECO:0000313" key="2">
    <source>
        <dbReference type="Proteomes" id="UP000231154"/>
    </source>
</evidence>
<proteinExistence type="predicted"/>
<name>A0A2H0PZ79_9BACT</name>
<feature type="non-terminal residue" evidence="1">
    <location>
        <position position="1"/>
    </location>
</feature>
<evidence type="ECO:0000313" key="1">
    <source>
        <dbReference type="EMBL" id="PIR27328.1"/>
    </source>
</evidence>
<gene>
    <name evidence="1" type="ORF">COV40_01510</name>
</gene>
<sequence>QDLISADDRNHPNFQNLRYHSPNTFLGFFLPKHATSGENSNIKIGNSKQILNLNFQNFKHFEFDFICFVLRYSDFEFY</sequence>
<dbReference type="AlphaFoldDB" id="A0A2H0PZ79"/>
<comment type="caution">
    <text evidence="1">The sequence shown here is derived from an EMBL/GenBank/DDBJ whole genome shotgun (WGS) entry which is preliminary data.</text>
</comment>
<accession>A0A2H0PZ79</accession>